<dbReference type="SUPFAM" id="SSF50814">
    <property type="entry name" value="Lipocalins"/>
    <property type="match status" value="1"/>
</dbReference>
<dbReference type="Proteomes" id="UP000537131">
    <property type="component" value="Unassembled WGS sequence"/>
</dbReference>
<comment type="caution">
    <text evidence="1">The sequence shown here is derived from an EMBL/GenBank/DDBJ whole genome shotgun (WGS) entry which is preliminary data.</text>
</comment>
<protein>
    <submittedName>
        <fullName evidence="1">DUF1934 domain-containing protein</fullName>
    </submittedName>
</protein>
<evidence type="ECO:0000313" key="2">
    <source>
        <dbReference type="Proteomes" id="UP000537131"/>
    </source>
</evidence>
<sequence>MKKKAIISVSSKQTEDVDDVIEVVTPGSFYKRDDTYYAIYKETKISGMEGTTTTLKASQDKFSLIRSGSTTSKMEFYKGKENISMYDTPYGTLELKTQTKKLIVNLDDDGGKIFIDYTMSISGNKPQDTLLEINIKTQQD</sequence>
<dbReference type="Gene3D" id="2.40.128.20">
    <property type="match status" value="1"/>
</dbReference>
<dbReference type="RefSeq" id="WP_169296178.1">
    <property type="nucleotide sequence ID" value="NZ_JABBNI010000006.1"/>
</dbReference>
<dbReference type="InterPro" id="IPR012674">
    <property type="entry name" value="Calycin"/>
</dbReference>
<dbReference type="EMBL" id="JABBNI010000006">
    <property type="protein sequence ID" value="NMM61567.1"/>
    <property type="molecule type" value="Genomic_DNA"/>
</dbReference>
<reference evidence="1 2" key="1">
    <citation type="submission" date="2020-06" db="EMBL/GenBank/DDBJ databases">
        <title>Complete Genome Sequence of Clostridium muelleri sp. nov. P21T, an Acid-Alcohol Producing Acetogen Isolated from Old Hay.</title>
        <authorList>
            <person name="Duncan K.E."/>
            <person name="Tanner R.S."/>
        </authorList>
    </citation>
    <scope>NUCLEOTIDE SEQUENCE [LARGE SCALE GENOMIC DNA]</scope>
    <source>
        <strain evidence="1 2">P21</strain>
    </source>
</reference>
<organism evidence="1 2">
    <name type="scientific">Clostridium muellerianum</name>
    <dbReference type="NCBI Taxonomy" id="2716538"/>
    <lineage>
        <taxon>Bacteria</taxon>
        <taxon>Bacillati</taxon>
        <taxon>Bacillota</taxon>
        <taxon>Clostridia</taxon>
        <taxon>Eubacteriales</taxon>
        <taxon>Clostridiaceae</taxon>
        <taxon>Clostridium</taxon>
    </lineage>
</organism>
<dbReference type="InterPro" id="IPR015231">
    <property type="entry name" value="DUF1934"/>
</dbReference>
<keyword evidence="2" id="KW-1185">Reference proteome</keyword>
<accession>A0A7Y0EDR9</accession>
<dbReference type="AlphaFoldDB" id="A0A7Y0EDR9"/>
<gene>
    <name evidence="1" type="ORF">HBE96_02420</name>
</gene>
<evidence type="ECO:0000313" key="1">
    <source>
        <dbReference type="EMBL" id="NMM61567.1"/>
    </source>
</evidence>
<proteinExistence type="predicted"/>
<dbReference type="Pfam" id="PF09148">
    <property type="entry name" value="DUF1934"/>
    <property type="match status" value="1"/>
</dbReference>
<name>A0A7Y0EDR9_9CLOT</name>